<evidence type="ECO:0000313" key="3">
    <source>
        <dbReference type="Proteomes" id="UP000226192"/>
    </source>
</evidence>
<keyword evidence="1" id="KW-0732">Signal</keyword>
<keyword evidence="3" id="KW-1185">Reference proteome</keyword>
<gene>
    <name evidence="2" type="ORF">CDD81_4005</name>
</gene>
<protein>
    <recommendedName>
        <fullName evidence="4">Ecp2 effector protein domain-containing protein</fullName>
    </recommendedName>
</protein>
<proteinExistence type="predicted"/>
<evidence type="ECO:0008006" key="4">
    <source>
        <dbReference type="Google" id="ProtNLM"/>
    </source>
</evidence>
<reference evidence="2 3" key="1">
    <citation type="submission" date="2017-06" db="EMBL/GenBank/DDBJ databases">
        <title>Ant-infecting Ophiocordyceps genomes reveal a high diversity of potential behavioral manipulation genes and a possible major role for enterotoxins.</title>
        <authorList>
            <person name="De Bekker C."/>
            <person name="Evans H.C."/>
            <person name="Brachmann A."/>
            <person name="Hughes D.P."/>
        </authorList>
    </citation>
    <scope>NUCLEOTIDE SEQUENCE [LARGE SCALE GENOMIC DNA]</scope>
    <source>
        <strain evidence="2 3">Map64</strain>
    </source>
</reference>
<name>A0A2C5YAU9_9HYPO</name>
<evidence type="ECO:0000256" key="1">
    <source>
        <dbReference type="SAM" id="SignalP"/>
    </source>
</evidence>
<feature type="chain" id="PRO_5012993721" description="Ecp2 effector protein domain-containing protein" evidence="1">
    <location>
        <begin position="20"/>
        <end position="183"/>
    </location>
</feature>
<dbReference type="EMBL" id="NJET01000026">
    <property type="protein sequence ID" value="PHH64743.1"/>
    <property type="molecule type" value="Genomic_DNA"/>
</dbReference>
<comment type="caution">
    <text evidence="2">The sequence shown here is derived from an EMBL/GenBank/DDBJ whole genome shotgun (WGS) entry which is preliminary data.</text>
</comment>
<dbReference type="AlphaFoldDB" id="A0A2C5YAU9"/>
<accession>A0A2C5YAU9</accession>
<dbReference type="Proteomes" id="UP000226192">
    <property type="component" value="Unassembled WGS sequence"/>
</dbReference>
<sequence length="183" mass="19896">MHLSKAFSVSALLLGTASAFKPSQVHATGCHGETPSLYCYDGKGDTPQNVDTDDIAYVAKALRNYGRETEEGRFLTMTASNAPDCAEWTLYTYHTVLVLAKHVFTTVDSSVLFEDIARTIDGGQAISDDMHKGIIGCHNNGGARAVLVNETHPSYHSDEYRKSGYSPNGILIKIVANKAHFDL</sequence>
<dbReference type="OrthoDB" id="3689965at2759"/>
<evidence type="ECO:0000313" key="2">
    <source>
        <dbReference type="EMBL" id="PHH64743.1"/>
    </source>
</evidence>
<feature type="signal peptide" evidence="1">
    <location>
        <begin position="1"/>
        <end position="19"/>
    </location>
</feature>
<organism evidence="2 3">
    <name type="scientific">Ophiocordyceps australis</name>
    <dbReference type="NCBI Taxonomy" id="1399860"/>
    <lineage>
        <taxon>Eukaryota</taxon>
        <taxon>Fungi</taxon>
        <taxon>Dikarya</taxon>
        <taxon>Ascomycota</taxon>
        <taxon>Pezizomycotina</taxon>
        <taxon>Sordariomycetes</taxon>
        <taxon>Hypocreomycetidae</taxon>
        <taxon>Hypocreales</taxon>
        <taxon>Ophiocordycipitaceae</taxon>
        <taxon>Ophiocordyceps</taxon>
    </lineage>
</organism>